<dbReference type="EMBL" id="JARVKM010000092">
    <property type="protein sequence ID" value="KAK9770481.1"/>
    <property type="molecule type" value="Genomic_DNA"/>
</dbReference>
<evidence type="ECO:0000256" key="1">
    <source>
        <dbReference type="SAM" id="MobiDB-lite"/>
    </source>
</evidence>
<feature type="compositionally biased region" description="Basic and acidic residues" evidence="1">
    <location>
        <begin position="76"/>
        <end position="85"/>
    </location>
</feature>
<comment type="caution">
    <text evidence="2">The sequence shown here is derived from an EMBL/GenBank/DDBJ whole genome shotgun (WGS) entry which is preliminary data.</text>
</comment>
<organism evidence="2 3">
    <name type="scientific">Seiridium cardinale</name>
    <dbReference type="NCBI Taxonomy" id="138064"/>
    <lineage>
        <taxon>Eukaryota</taxon>
        <taxon>Fungi</taxon>
        <taxon>Dikarya</taxon>
        <taxon>Ascomycota</taxon>
        <taxon>Pezizomycotina</taxon>
        <taxon>Sordariomycetes</taxon>
        <taxon>Xylariomycetidae</taxon>
        <taxon>Amphisphaeriales</taxon>
        <taxon>Sporocadaceae</taxon>
        <taxon>Seiridium</taxon>
    </lineage>
</organism>
<keyword evidence="3" id="KW-1185">Reference proteome</keyword>
<reference evidence="2 3" key="1">
    <citation type="submission" date="2024-02" db="EMBL/GenBank/DDBJ databases">
        <title>First draft genome assembly of two strains of Seiridium cardinale.</title>
        <authorList>
            <person name="Emiliani G."/>
            <person name="Scali E."/>
        </authorList>
    </citation>
    <scope>NUCLEOTIDE SEQUENCE [LARGE SCALE GENOMIC DNA]</scope>
    <source>
        <strain evidence="2 3">BM-138-000479</strain>
    </source>
</reference>
<evidence type="ECO:0000313" key="3">
    <source>
        <dbReference type="Proteomes" id="UP001465668"/>
    </source>
</evidence>
<protein>
    <submittedName>
        <fullName evidence="2">Uncharacterized protein</fullName>
    </submittedName>
</protein>
<evidence type="ECO:0000313" key="2">
    <source>
        <dbReference type="EMBL" id="KAK9770481.1"/>
    </source>
</evidence>
<proteinExistence type="predicted"/>
<feature type="compositionally biased region" description="Polar residues" evidence="1">
    <location>
        <begin position="87"/>
        <end position="98"/>
    </location>
</feature>
<gene>
    <name evidence="2" type="ORF">SCAR479_12848</name>
</gene>
<dbReference type="Proteomes" id="UP001465668">
    <property type="component" value="Unassembled WGS sequence"/>
</dbReference>
<sequence length="844" mass="93707">MCSDLISDIANRNEGKSLPRSTLLNNFAGARFRMAHVCGFPPQHNSVVPIADEDRPALQELAQPLIELATAKKVKENTTVGEHKNTPSHPKTMQSFPSQQQPLIPINMEKISTNPYPSQKSSRSILSAENFQSELLPQITAGVAAHTKSGIRAVHIVSPHSIGKSVELVPNLWQHIKKKWPSKRGSYIQAIAYKARSLFEYYEQSTFRDMSALNRVDFASDPNGGSEKLILSFYEALERDLIQQLDAPQPEPPTAPLVLFIDLETVPTVRGEILLGLLITYLSKLASTPTTSQTNHPSIDITIITLSSSRDTRVYDAFEHFLAAENRPLIAKLPETSIRKHRANGKIMGEISSTIIEAIKGDFITYLEREEEVNPAPCLLAFMSRPDATHLLALPLRKTLQRELVPHSLDYSSKAKEIKQVIELGGPKIICVDHSFPVVLASHITHAVSLGYKNVQTFDRNSSQFVPSKVCLSCDELDKETAWAEASSSADVNFFITYDKSWTRSQIPKSPLDGNLIYLAYKLVNYWGNSPLHTIPVPLLPKIDPEKLTEMLRRLQAMSCISRVPGGGWKRKASDLHILIANILDKQYSLSNKTKRVLVRLASIISGDLPSLLFLDLQQVSDLGLQMNSSVVPLLLSYIRKDSAGVGKQQVQYGSLWIALGLWQNRWSQHGDFKTERASEIPCANSVVKMSKRHCVDISTMVLKLESYLKLAPLSFTEEIEGTKIDAAELAVVNELLLMSYMHQQIVFPYVKDMDTFDLVSGQPIDGSNSTANLLDVDTLRNKGGDQLQGGFTAIYTAIHRVQGILVPQDLTLMPNQAHAHLKSILGLPLSAALRTTYPVPTPE</sequence>
<accession>A0ABR2X9T0</accession>
<feature type="region of interest" description="Disordered" evidence="1">
    <location>
        <begin position="76"/>
        <end position="98"/>
    </location>
</feature>
<name>A0ABR2X9T0_9PEZI</name>